<proteinExistence type="predicted"/>
<name>A0A1F5UZR0_FRAXR</name>
<sequence length="166" mass="18158">MALRKLAYSAILIGFLLLGAGGSVASQADAPKVQLLLVDETQTLQASILVQVLAQTLIRTGLFELQAKIVNVQSSFDDPLGPNPTDKQYELILIIPRGLEDGSLREIWMVTKPITFGTRPELLTAIQTIKSLIEQGTEGRLKAIGVMDDFAPAWFAAIFAWHGWLQ</sequence>
<dbReference type="AlphaFoldDB" id="A0A1F5UZR0"/>
<gene>
    <name evidence="1" type="ORF">A2Z21_10490</name>
</gene>
<comment type="caution">
    <text evidence="1">The sequence shown here is derived from an EMBL/GenBank/DDBJ whole genome shotgun (WGS) entry which is preliminary data.</text>
</comment>
<dbReference type="Proteomes" id="UP000179157">
    <property type="component" value="Unassembled WGS sequence"/>
</dbReference>
<dbReference type="EMBL" id="MFGX01000041">
    <property type="protein sequence ID" value="OGF56161.1"/>
    <property type="molecule type" value="Genomic_DNA"/>
</dbReference>
<reference evidence="1 2" key="1">
    <citation type="journal article" date="2016" name="Nat. Commun.">
        <title>Thousands of microbial genomes shed light on interconnected biogeochemical processes in an aquifer system.</title>
        <authorList>
            <person name="Anantharaman K."/>
            <person name="Brown C.T."/>
            <person name="Hug L.A."/>
            <person name="Sharon I."/>
            <person name="Castelle C.J."/>
            <person name="Probst A.J."/>
            <person name="Thomas B.C."/>
            <person name="Singh A."/>
            <person name="Wilkins M.J."/>
            <person name="Karaoz U."/>
            <person name="Brodie E.L."/>
            <person name="Williams K.H."/>
            <person name="Hubbard S.S."/>
            <person name="Banfield J.F."/>
        </authorList>
    </citation>
    <scope>NUCLEOTIDE SEQUENCE [LARGE SCALE GENOMIC DNA]</scope>
    <source>
        <strain evidence="2">RBG_16_55_9</strain>
    </source>
</reference>
<protein>
    <submittedName>
        <fullName evidence="1">Uncharacterized protein</fullName>
    </submittedName>
</protein>
<evidence type="ECO:0000313" key="2">
    <source>
        <dbReference type="Proteomes" id="UP000179157"/>
    </source>
</evidence>
<evidence type="ECO:0000313" key="1">
    <source>
        <dbReference type="EMBL" id="OGF56161.1"/>
    </source>
</evidence>
<organism evidence="1 2">
    <name type="scientific">Fraserbacteria sp. (strain RBG_16_55_9)</name>
    <dbReference type="NCBI Taxonomy" id="1817864"/>
    <lineage>
        <taxon>Bacteria</taxon>
        <taxon>Candidatus Fraseribacteriota</taxon>
    </lineage>
</organism>
<accession>A0A1F5UZR0</accession>